<protein>
    <submittedName>
        <fullName evidence="2">Uncharacterized protein</fullName>
    </submittedName>
</protein>
<organism evidence="2 3">
    <name type="scientific">Nocardioides flavus</name>
    <name type="common">ex Wang et al. 2016</name>
    <dbReference type="NCBI Taxonomy" id="2058780"/>
    <lineage>
        <taxon>Bacteria</taxon>
        <taxon>Bacillati</taxon>
        <taxon>Actinomycetota</taxon>
        <taxon>Actinomycetes</taxon>
        <taxon>Propionibacteriales</taxon>
        <taxon>Nocardioidaceae</taxon>
        <taxon>Nocardioides</taxon>
    </lineage>
</organism>
<keyword evidence="1" id="KW-0732">Signal</keyword>
<sequence>MSITTTRRLGRLGVVVGAAATAVAVTATSASAHHCFVPMYTLDGPTSSNWFVVPAAMGAGFEGYTAPCDGAEDAGYAALREAGLPVALKVFDKMTIGDPKHTGRTNPNGADGRGLEYFAAGSPLPGQMVSTYVAGAEAYAC</sequence>
<keyword evidence="3" id="KW-1185">Reference proteome</keyword>
<gene>
    <name evidence="2" type="ORF">GCM10011376_20780</name>
</gene>
<comment type="caution">
    <text evidence="2">The sequence shown here is derived from an EMBL/GenBank/DDBJ whole genome shotgun (WGS) entry which is preliminary data.</text>
</comment>
<name>A0ABQ3HIJ3_9ACTN</name>
<evidence type="ECO:0000256" key="1">
    <source>
        <dbReference type="SAM" id="SignalP"/>
    </source>
</evidence>
<dbReference type="RefSeq" id="WP_191279384.1">
    <property type="nucleotide sequence ID" value="NZ_BNAD01000004.1"/>
</dbReference>
<evidence type="ECO:0000313" key="3">
    <source>
        <dbReference type="Proteomes" id="UP000597341"/>
    </source>
</evidence>
<dbReference type="Proteomes" id="UP000597341">
    <property type="component" value="Unassembled WGS sequence"/>
</dbReference>
<reference evidence="3" key="1">
    <citation type="journal article" date="2019" name="Int. J. Syst. Evol. Microbiol.">
        <title>The Global Catalogue of Microorganisms (GCM) 10K type strain sequencing project: providing services to taxonomists for standard genome sequencing and annotation.</title>
        <authorList>
            <consortium name="The Broad Institute Genomics Platform"/>
            <consortium name="The Broad Institute Genome Sequencing Center for Infectious Disease"/>
            <person name="Wu L."/>
            <person name="Ma J."/>
        </authorList>
    </citation>
    <scope>NUCLEOTIDE SEQUENCE [LARGE SCALE GENOMIC DNA]</scope>
    <source>
        <strain evidence="3">CGMCC 1.12791</strain>
    </source>
</reference>
<feature type="signal peptide" evidence="1">
    <location>
        <begin position="1"/>
        <end position="32"/>
    </location>
</feature>
<feature type="chain" id="PRO_5045277949" evidence="1">
    <location>
        <begin position="33"/>
        <end position="141"/>
    </location>
</feature>
<proteinExistence type="predicted"/>
<evidence type="ECO:0000313" key="2">
    <source>
        <dbReference type="EMBL" id="GHE17468.1"/>
    </source>
</evidence>
<dbReference type="EMBL" id="BNAD01000004">
    <property type="protein sequence ID" value="GHE17468.1"/>
    <property type="molecule type" value="Genomic_DNA"/>
</dbReference>
<accession>A0ABQ3HIJ3</accession>